<dbReference type="OrthoDB" id="10263741at2759"/>
<gene>
    <name evidence="1" type="ORF">PXEA_LOCUS21939</name>
</gene>
<protein>
    <submittedName>
        <fullName evidence="1">Uncharacterized protein</fullName>
    </submittedName>
</protein>
<dbReference type="Proteomes" id="UP000784294">
    <property type="component" value="Unassembled WGS sequence"/>
</dbReference>
<keyword evidence="2" id="KW-1185">Reference proteome</keyword>
<reference evidence="1" key="1">
    <citation type="submission" date="2018-11" db="EMBL/GenBank/DDBJ databases">
        <authorList>
            <consortium name="Pathogen Informatics"/>
        </authorList>
    </citation>
    <scope>NUCLEOTIDE SEQUENCE</scope>
</reference>
<organism evidence="1 2">
    <name type="scientific">Protopolystoma xenopodis</name>
    <dbReference type="NCBI Taxonomy" id="117903"/>
    <lineage>
        <taxon>Eukaryota</taxon>
        <taxon>Metazoa</taxon>
        <taxon>Spiralia</taxon>
        <taxon>Lophotrochozoa</taxon>
        <taxon>Platyhelminthes</taxon>
        <taxon>Monogenea</taxon>
        <taxon>Polyopisthocotylea</taxon>
        <taxon>Polystomatidea</taxon>
        <taxon>Polystomatidae</taxon>
        <taxon>Protopolystoma</taxon>
    </lineage>
</organism>
<comment type="caution">
    <text evidence="1">The sequence shown here is derived from an EMBL/GenBank/DDBJ whole genome shotgun (WGS) entry which is preliminary data.</text>
</comment>
<accession>A0A3S5C141</accession>
<evidence type="ECO:0000313" key="1">
    <source>
        <dbReference type="EMBL" id="VEL28499.1"/>
    </source>
</evidence>
<name>A0A3S5C141_9PLAT</name>
<proteinExistence type="predicted"/>
<evidence type="ECO:0000313" key="2">
    <source>
        <dbReference type="Proteomes" id="UP000784294"/>
    </source>
</evidence>
<sequence length="165" mass="18685">MSFYFLGGAVLPSSIPPTSQSNQPAGRRLLPADPRLHHAMARSAMTKRKRRLADRLLTKTVRQIIPESESYMELLEVEKKLDLVLMHKRLTLQEAMKKPFKTKRKLRIMLSSIFKPGTPPSIRSDGQIIQPESVPGWELKVEGQLLDKSGSVCSHRVNSMFLPLI</sequence>
<dbReference type="AlphaFoldDB" id="A0A3S5C141"/>
<dbReference type="EMBL" id="CAAALY010095505">
    <property type="protein sequence ID" value="VEL28499.1"/>
    <property type="molecule type" value="Genomic_DNA"/>
</dbReference>